<sequence length="314" mass="36622">MSLHHRTLDFFLLFFTFFFCCCALAFTAGSQFASMWRKGAAIMIRLRRPLCYHNGMRATVMATRAFSSGDVQDEATRWARGMEDKYGPGAYKLFRPLYKDLSDEMRREVNVRPPPPMDGWTTRHDEATNLAVFERAADETTRVGRVVAYSPIEMANPPKLNALLYFLDWFPVEVLVARNGVILHFSMAVNEGGMHMRNVRAYKEEEHLLSTTDDAAWVRRHLYYDGPCLWHLELDVQNELYDIMQDHGITLDWMRWAAGWVYYLEHVAYVQWSVGMLEQLIPSVLRGPEEDFLTAEEREELSKPTEEWLDEHYA</sequence>
<gene>
    <name evidence="3" type="ORF">TCDM_07589</name>
</gene>
<dbReference type="InterPro" id="IPR003428">
    <property type="entry name" value="MAM33"/>
</dbReference>
<feature type="region of interest" description="Disordered" evidence="1">
    <location>
        <begin position="295"/>
        <end position="314"/>
    </location>
</feature>
<dbReference type="Gene3D" id="3.10.280.10">
    <property type="entry name" value="Mitochondrial glycoprotein"/>
    <property type="match status" value="1"/>
</dbReference>
<evidence type="ECO:0000313" key="3">
    <source>
        <dbReference type="EMBL" id="ESS64361.1"/>
    </source>
</evidence>
<dbReference type="InterPro" id="IPR036561">
    <property type="entry name" value="MAM33_sf"/>
</dbReference>
<dbReference type="SUPFAM" id="SSF54529">
    <property type="entry name" value="Mitochondrial glycoprotein MAM33-like"/>
    <property type="match status" value="1"/>
</dbReference>
<dbReference type="OrthoDB" id="272179at2759"/>
<feature type="chain" id="PRO_5004731960" evidence="2">
    <location>
        <begin position="26"/>
        <end position="314"/>
    </location>
</feature>
<dbReference type="Proteomes" id="UP000017861">
    <property type="component" value="Unassembled WGS sequence"/>
</dbReference>
<evidence type="ECO:0000313" key="4">
    <source>
        <dbReference type="Proteomes" id="UP000017861"/>
    </source>
</evidence>
<dbReference type="GO" id="GO:0005759">
    <property type="term" value="C:mitochondrial matrix"/>
    <property type="evidence" value="ECO:0007669"/>
    <property type="project" value="InterPro"/>
</dbReference>
<protein>
    <submittedName>
        <fullName evidence="3">Uncharacterized protein</fullName>
    </submittedName>
</protein>
<reference evidence="3 4" key="1">
    <citation type="journal article" date="2014" name="Genome Announc.">
        <title>Trypanosoma cruzi Clone Dm28c Draft Genome Sequence.</title>
        <authorList>
            <person name="Grisard E.C."/>
            <person name="Teixeira S.M."/>
            <person name="de Almeida L.G."/>
            <person name="Stoco P.H."/>
            <person name="Gerber A.L."/>
            <person name="Talavera-Lopez C."/>
            <person name="Lima O.C."/>
            <person name="Andersson B."/>
            <person name="de Vasconcelos A.T."/>
        </authorList>
    </citation>
    <scope>NUCLEOTIDE SEQUENCE [LARGE SCALE GENOMIC DNA]</scope>
    <source>
        <strain evidence="3 4">Dm28c</strain>
    </source>
</reference>
<dbReference type="VEuPathDB" id="TriTrypDB:TCDM_07589"/>
<evidence type="ECO:0000256" key="1">
    <source>
        <dbReference type="SAM" id="MobiDB-lite"/>
    </source>
</evidence>
<feature type="compositionally biased region" description="Basic and acidic residues" evidence="1">
    <location>
        <begin position="300"/>
        <end position="314"/>
    </location>
</feature>
<dbReference type="EMBL" id="AYLP01000092">
    <property type="protein sequence ID" value="ESS64361.1"/>
    <property type="molecule type" value="Genomic_DNA"/>
</dbReference>
<proteinExistence type="predicted"/>
<name>V5DA65_TRYCR</name>
<accession>V5DA65</accession>
<dbReference type="Pfam" id="PF02330">
    <property type="entry name" value="MAM33"/>
    <property type="match status" value="1"/>
</dbReference>
<keyword evidence="2" id="KW-0732">Signal</keyword>
<comment type="caution">
    <text evidence="3">The sequence shown here is derived from an EMBL/GenBank/DDBJ whole genome shotgun (WGS) entry which is preliminary data.</text>
</comment>
<dbReference type="AlphaFoldDB" id="V5DA65"/>
<evidence type="ECO:0000256" key="2">
    <source>
        <dbReference type="SAM" id="SignalP"/>
    </source>
</evidence>
<organism evidence="3 4">
    <name type="scientific">Trypanosoma cruzi Dm28c</name>
    <dbReference type="NCBI Taxonomy" id="1416333"/>
    <lineage>
        <taxon>Eukaryota</taxon>
        <taxon>Discoba</taxon>
        <taxon>Euglenozoa</taxon>
        <taxon>Kinetoplastea</taxon>
        <taxon>Metakinetoplastina</taxon>
        <taxon>Trypanosomatida</taxon>
        <taxon>Trypanosomatidae</taxon>
        <taxon>Trypanosoma</taxon>
        <taxon>Schizotrypanum</taxon>
    </lineage>
</organism>
<feature type="signal peptide" evidence="2">
    <location>
        <begin position="1"/>
        <end position="25"/>
    </location>
</feature>